<name>A0ABZ0CXN2_9BURK</name>
<organism evidence="2 3">
    <name type="scientific">Piscinibacter gummiphilus</name>
    <dbReference type="NCBI Taxonomy" id="946333"/>
    <lineage>
        <taxon>Bacteria</taxon>
        <taxon>Pseudomonadati</taxon>
        <taxon>Pseudomonadota</taxon>
        <taxon>Betaproteobacteria</taxon>
        <taxon>Burkholderiales</taxon>
        <taxon>Sphaerotilaceae</taxon>
        <taxon>Piscinibacter</taxon>
    </lineage>
</organism>
<keyword evidence="3" id="KW-1185">Reference proteome</keyword>
<feature type="region of interest" description="Disordered" evidence="1">
    <location>
        <begin position="1"/>
        <end position="25"/>
    </location>
</feature>
<evidence type="ECO:0000313" key="2">
    <source>
        <dbReference type="EMBL" id="WOB09707.1"/>
    </source>
</evidence>
<proteinExistence type="predicted"/>
<accession>A0ABZ0CXN2</accession>
<sequence length="91" mass="9830">MTAVGTPKPSRRAAIGRRPAPDPATAWVHREDGGAAPVKAAMKAAVFTARLTIDVTPALRGRIKVIAFQRGITAADMLRELLEREYPEARP</sequence>
<gene>
    <name evidence="2" type="ORF">RXV79_06495</name>
</gene>
<reference evidence="2 3" key="1">
    <citation type="submission" date="2023-10" db="EMBL/GenBank/DDBJ databases">
        <title>Bacteria for the degradation of biodegradable plastic PBAT(Polybutylene adipate terephthalate).</title>
        <authorList>
            <person name="Weon H.-Y."/>
            <person name="Yeon J."/>
        </authorList>
    </citation>
    <scope>NUCLEOTIDE SEQUENCE [LARGE SCALE GENOMIC DNA]</scope>
    <source>
        <strain evidence="2 3">SBD 7-3</strain>
    </source>
</reference>
<dbReference type="InterPro" id="IPR010985">
    <property type="entry name" value="Ribbon_hlx_hlx"/>
</dbReference>
<dbReference type="Proteomes" id="UP001303946">
    <property type="component" value="Chromosome"/>
</dbReference>
<evidence type="ECO:0000256" key="1">
    <source>
        <dbReference type="SAM" id="MobiDB-lite"/>
    </source>
</evidence>
<dbReference type="EMBL" id="CP136336">
    <property type="protein sequence ID" value="WOB09707.1"/>
    <property type="molecule type" value="Genomic_DNA"/>
</dbReference>
<dbReference type="SUPFAM" id="SSF47598">
    <property type="entry name" value="Ribbon-helix-helix"/>
    <property type="match status" value="1"/>
</dbReference>
<protein>
    <submittedName>
        <fullName evidence="2">Chromosome partitioning protein ParB</fullName>
    </submittedName>
</protein>
<evidence type="ECO:0000313" key="3">
    <source>
        <dbReference type="Proteomes" id="UP001303946"/>
    </source>
</evidence>
<dbReference type="RefSeq" id="WP_304304825.1">
    <property type="nucleotide sequence ID" value="NZ_CP136336.1"/>
</dbReference>